<dbReference type="CDD" id="cd02440">
    <property type="entry name" value="AdoMet_MTases"/>
    <property type="match status" value="1"/>
</dbReference>
<dbReference type="SUPFAM" id="SSF53335">
    <property type="entry name" value="S-adenosyl-L-methionine-dependent methyltransferases"/>
    <property type="match status" value="1"/>
</dbReference>
<evidence type="ECO:0000256" key="6">
    <source>
        <dbReference type="HAMAP-Rule" id="MF_00735"/>
    </source>
</evidence>
<dbReference type="AlphaFoldDB" id="A0A5P8M514"/>
<keyword evidence="3 6" id="KW-0489">Methyltransferase</keyword>
<evidence type="ECO:0000313" key="8">
    <source>
        <dbReference type="Proteomes" id="UP000326779"/>
    </source>
</evidence>
<keyword evidence="7" id="KW-0687">Ribonucleoprotein</keyword>
<sequence>MRKEADLVQWFRITVETTTAAVAAVSEILTAAGANGVQVADAADPEHIQARTADEVFDWRTIPHRQAGAAVTAYYPVDDQDAARLAQIQSRVAALPQAGFTAAAAGPVHTKIIADEDWSTNWRQYYRPVRISRFLTVVPAWSDYQPANDQEQIIRMDPGEAFGTGTHPTTQLSLALLEMIMRGGESLIDVGTGAGILSIAATLFGAAGILATDIDDQALNVARRNIKLNPQARNIRLEPANLLADVTERADIIMANILAEVLLPLIPQLPDHLRPQGTVILSGIYRDKTAAITAALAQHGLVPIYTLTNGEWAAIAAKRQTEVG</sequence>
<dbReference type="GO" id="GO:0005840">
    <property type="term" value="C:ribosome"/>
    <property type="evidence" value="ECO:0007669"/>
    <property type="project" value="UniProtKB-KW"/>
</dbReference>
<dbReference type="GO" id="GO:0016279">
    <property type="term" value="F:protein-lysine N-methyltransferase activity"/>
    <property type="evidence" value="ECO:0007669"/>
    <property type="project" value="RHEA"/>
</dbReference>
<dbReference type="InterPro" id="IPR029063">
    <property type="entry name" value="SAM-dependent_MTases_sf"/>
</dbReference>
<gene>
    <name evidence="6" type="primary">prmA</name>
    <name evidence="7" type="ORF">D1010_09345</name>
</gene>
<keyword evidence="2 6" id="KW-0963">Cytoplasm</keyword>
<dbReference type="PIRSF" id="PIRSF000401">
    <property type="entry name" value="RPL11_MTase"/>
    <property type="match status" value="1"/>
</dbReference>
<evidence type="ECO:0000256" key="3">
    <source>
        <dbReference type="ARBA" id="ARBA00022603"/>
    </source>
</evidence>
<dbReference type="HAMAP" id="MF_00735">
    <property type="entry name" value="Methyltr_PrmA"/>
    <property type="match status" value="1"/>
</dbReference>
<dbReference type="EMBL" id="CP045143">
    <property type="protein sequence ID" value="QFR23596.1"/>
    <property type="molecule type" value="Genomic_DNA"/>
</dbReference>
<name>A0A5P8M514_9LACO</name>
<proteinExistence type="inferred from homology"/>
<feature type="binding site" evidence="6">
    <location>
        <position position="191"/>
    </location>
    <ligand>
        <name>S-adenosyl-L-methionine</name>
        <dbReference type="ChEBI" id="CHEBI:59789"/>
    </ligand>
</feature>
<dbReference type="Proteomes" id="UP000326779">
    <property type="component" value="Chromosome"/>
</dbReference>
<dbReference type="Pfam" id="PF06325">
    <property type="entry name" value="PrmA"/>
    <property type="match status" value="1"/>
</dbReference>
<dbReference type="Gene3D" id="3.40.50.150">
    <property type="entry name" value="Vaccinia Virus protein VP39"/>
    <property type="match status" value="1"/>
</dbReference>
<organism evidence="7 8">
    <name type="scientific">Schleiferilactobacillus harbinensis</name>
    <dbReference type="NCBI Taxonomy" id="304207"/>
    <lineage>
        <taxon>Bacteria</taxon>
        <taxon>Bacillati</taxon>
        <taxon>Bacillota</taxon>
        <taxon>Bacilli</taxon>
        <taxon>Lactobacillales</taxon>
        <taxon>Lactobacillaceae</taxon>
        <taxon>Schleiferilactobacillus</taxon>
    </lineage>
</organism>
<protein>
    <recommendedName>
        <fullName evidence="6">Ribosomal protein L11 methyltransferase</fullName>
        <shortName evidence="6">L11 Mtase</shortName>
        <ecNumber evidence="6">2.1.1.-</ecNumber>
    </recommendedName>
</protein>
<feature type="binding site" evidence="6">
    <location>
        <position position="213"/>
    </location>
    <ligand>
        <name>S-adenosyl-L-methionine</name>
        <dbReference type="ChEBI" id="CHEBI:59789"/>
    </ligand>
</feature>
<keyword evidence="4 6" id="KW-0808">Transferase</keyword>
<evidence type="ECO:0000256" key="4">
    <source>
        <dbReference type="ARBA" id="ARBA00022679"/>
    </source>
</evidence>
<reference evidence="7 8" key="1">
    <citation type="submission" date="2019-10" db="EMBL/GenBank/DDBJ databases">
        <title>The completed genome of Lactobacillus harbinensis M1.</title>
        <authorList>
            <person name="Zheng Y."/>
        </authorList>
    </citation>
    <scope>NUCLEOTIDE SEQUENCE [LARGE SCALE GENOMIC DNA]</scope>
    <source>
        <strain evidence="7 8">M1</strain>
    </source>
</reference>
<dbReference type="PANTHER" id="PTHR43648:SF1">
    <property type="entry name" value="ELECTRON TRANSFER FLAVOPROTEIN BETA SUBUNIT LYSINE METHYLTRANSFERASE"/>
    <property type="match status" value="1"/>
</dbReference>
<dbReference type="PANTHER" id="PTHR43648">
    <property type="entry name" value="ELECTRON TRANSFER FLAVOPROTEIN BETA SUBUNIT LYSINE METHYLTRANSFERASE"/>
    <property type="match status" value="1"/>
</dbReference>
<evidence type="ECO:0000256" key="5">
    <source>
        <dbReference type="ARBA" id="ARBA00022691"/>
    </source>
</evidence>
<dbReference type="KEGG" id="lhb:D1010_09345"/>
<keyword evidence="7" id="KW-0689">Ribosomal protein</keyword>
<dbReference type="InterPro" id="IPR004498">
    <property type="entry name" value="Ribosomal_PrmA_MeTrfase"/>
</dbReference>
<feature type="binding site" evidence="6">
    <location>
        <position position="170"/>
    </location>
    <ligand>
        <name>S-adenosyl-L-methionine</name>
        <dbReference type="ChEBI" id="CHEBI:59789"/>
    </ligand>
</feature>
<evidence type="ECO:0000313" key="7">
    <source>
        <dbReference type="EMBL" id="QFR23596.1"/>
    </source>
</evidence>
<evidence type="ECO:0000256" key="1">
    <source>
        <dbReference type="ARBA" id="ARBA00009741"/>
    </source>
</evidence>
<comment type="function">
    <text evidence="6">Methylates ribosomal protein L11.</text>
</comment>
<keyword evidence="5 6" id="KW-0949">S-adenosyl-L-methionine</keyword>
<evidence type="ECO:0000256" key="2">
    <source>
        <dbReference type="ARBA" id="ARBA00022490"/>
    </source>
</evidence>
<comment type="catalytic activity">
    <reaction evidence="6">
        <text>L-lysyl-[protein] + 3 S-adenosyl-L-methionine = N(6),N(6),N(6)-trimethyl-L-lysyl-[protein] + 3 S-adenosyl-L-homocysteine + 3 H(+)</text>
        <dbReference type="Rhea" id="RHEA:54192"/>
        <dbReference type="Rhea" id="RHEA-COMP:9752"/>
        <dbReference type="Rhea" id="RHEA-COMP:13826"/>
        <dbReference type="ChEBI" id="CHEBI:15378"/>
        <dbReference type="ChEBI" id="CHEBI:29969"/>
        <dbReference type="ChEBI" id="CHEBI:57856"/>
        <dbReference type="ChEBI" id="CHEBI:59789"/>
        <dbReference type="ChEBI" id="CHEBI:61961"/>
    </reaction>
</comment>
<dbReference type="EC" id="2.1.1.-" evidence="6"/>
<dbReference type="NCBIfam" id="TIGR00406">
    <property type="entry name" value="prmA"/>
    <property type="match status" value="1"/>
</dbReference>
<comment type="similarity">
    <text evidence="1 6">Belongs to the methyltransferase superfamily. PrmA family.</text>
</comment>
<dbReference type="GO" id="GO:0032259">
    <property type="term" value="P:methylation"/>
    <property type="evidence" value="ECO:0007669"/>
    <property type="project" value="UniProtKB-KW"/>
</dbReference>
<dbReference type="InterPro" id="IPR050078">
    <property type="entry name" value="Ribosomal_L11_MeTrfase_PrmA"/>
</dbReference>
<comment type="subcellular location">
    <subcellularLocation>
        <location evidence="6">Cytoplasm</location>
    </subcellularLocation>
</comment>
<accession>A0A5P8M514</accession>
<dbReference type="GO" id="GO:0005737">
    <property type="term" value="C:cytoplasm"/>
    <property type="evidence" value="ECO:0007669"/>
    <property type="project" value="UniProtKB-SubCell"/>
</dbReference>
<feature type="binding site" evidence="6">
    <location>
        <position position="256"/>
    </location>
    <ligand>
        <name>S-adenosyl-L-methionine</name>
        <dbReference type="ChEBI" id="CHEBI:59789"/>
    </ligand>
</feature>